<evidence type="ECO:0000256" key="9">
    <source>
        <dbReference type="SAM" id="MobiDB-lite"/>
    </source>
</evidence>
<dbReference type="InterPro" id="IPR039999">
    <property type="entry name" value="LYAR"/>
</dbReference>
<dbReference type="InterPro" id="IPR014898">
    <property type="entry name" value="Znf_C2H2_LYAR"/>
</dbReference>
<comment type="similarity">
    <text evidence="7">Belongs to the UPF0743 family.</text>
</comment>
<dbReference type="GO" id="GO:0006364">
    <property type="term" value="P:rRNA processing"/>
    <property type="evidence" value="ECO:0007669"/>
    <property type="project" value="TreeGrafter"/>
</dbReference>
<evidence type="ECO:0000256" key="3">
    <source>
        <dbReference type="ARBA" id="ARBA00022737"/>
    </source>
</evidence>
<keyword evidence="4 8" id="KW-0863">Zinc-finger</keyword>
<dbReference type="STRING" id="1531966.A0A0A1SQ61"/>
<feature type="compositionally biased region" description="Basic and acidic residues" evidence="9">
    <location>
        <begin position="62"/>
        <end position="80"/>
    </location>
</feature>
<dbReference type="InterPro" id="IPR036236">
    <property type="entry name" value="Znf_C2H2_sf"/>
</dbReference>
<evidence type="ECO:0000259" key="10">
    <source>
        <dbReference type="Pfam" id="PF08790"/>
    </source>
</evidence>
<dbReference type="SUPFAM" id="SSF57667">
    <property type="entry name" value="beta-beta-alpha zinc fingers"/>
    <property type="match status" value="2"/>
</dbReference>
<dbReference type="HOGENOM" id="CLU_024874_1_0_1"/>
<dbReference type="AlphaFoldDB" id="A0A0A1SQ61"/>
<keyword evidence="2" id="KW-0479">Metal-binding</keyword>
<evidence type="ECO:0000256" key="8">
    <source>
        <dbReference type="PROSITE-ProRule" id="PRU01145"/>
    </source>
</evidence>
<dbReference type="Pfam" id="PF08790">
    <property type="entry name" value="zf-LYAR"/>
    <property type="match status" value="1"/>
</dbReference>
<sequence>MVSFSCEECGDILTKKKLDPHRGRCRNATFTCIDCMVYFPGSEYRSHTSCITEDQKYQGALYKEKPNKKQNKQNEGEPSKKAKMSHQSYVEDAADVNDFVPWGHYEGQTEDERSPAEPMPEAPTPPPAVVEDMVNVFDYMIAKTPNASHAHLPQDPSGNDDTSLVRYDLDAKKYLDTSSTGDREPLVQYGTGPVPTDAFVTPHHKERRRNSDSKKDKKRKRLHVDVRGGDQDMTDAPPVLHSGLTGGLKNLLRPNMPPSPGYSSGDNDRSPASPLKKTKHSKSSKPTQVSNSIFDMIVGSKKSKSKDKKDKDKKKSRRHRAEKETKMIEYRAPSRDGKTDESNGQMIVFKPRADVFLGFVNKGPDSDRGCSMNKALRKYHKERQACGSTSSRGKEEKELWRSLRLRKNDRGEIVVFGL</sequence>
<keyword evidence="6" id="KW-0539">Nucleus</keyword>
<evidence type="ECO:0000313" key="11">
    <source>
        <dbReference type="EMBL" id="CEJ82573.1"/>
    </source>
</evidence>
<evidence type="ECO:0000256" key="1">
    <source>
        <dbReference type="ARBA" id="ARBA00004123"/>
    </source>
</evidence>
<dbReference type="OrthoDB" id="21474at2759"/>
<feature type="domain" description="Zinc finger C2H2 LYAR-type" evidence="10">
    <location>
        <begin position="30"/>
        <end position="57"/>
    </location>
</feature>
<dbReference type="FunFam" id="3.30.1490.490:FF:000001">
    <property type="entry name" value="cell growth-regulating nucleolar protein-like"/>
    <property type="match status" value="1"/>
</dbReference>
<dbReference type="PANTHER" id="PTHR13100:SF10">
    <property type="entry name" value="CELL GROWTH-REGULATING NUCLEOLAR PROTEIN"/>
    <property type="match status" value="1"/>
</dbReference>
<evidence type="ECO:0000256" key="6">
    <source>
        <dbReference type="ARBA" id="ARBA00023242"/>
    </source>
</evidence>
<proteinExistence type="inferred from homology"/>
<name>A0A0A1SQ61_9HYPO</name>
<evidence type="ECO:0000256" key="4">
    <source>
        <dbReference type="ARBA" id="ARBA00022771"/>
    </source>
</evidence>
<dbReference type="Proteomes" id="UP000039046">
    <property type="component" value="Unassembled WGS sequence"/>
</dbReference>
<dbReference type="GO" id="GO:0000122">
    <property type="term" value="P:negative regulation of transcription by RNA polymerase II"/>
    <property type="evidence" value="ECO:0007669"/>
    <property type="project" value="TreeGrafter"/>
</dbReference>
<protein>
    <recommendedName>
        <fullName evidence="10">Zinc finger C2H2 LYAR-type domain-containing protein</fullName>
    </recommendedName>
</protein>
<dbReference type="GO" id="GO:0005730">
    <property type="term" value="C:nucleolus"/>
    <property type="evidence" value="ECO:0007669"/>
    <property type="project" value="TreeGrafter"/>
</dbReference>
<dbReference type="EMBL" id="CDHN01000001">
    <property type="protein sequence ID" value="CEJ82573.1"/>
    <property type="molecule type" value="Genomic_DNA"/>
</dbReference>
<accession>A0A0A1SQ61</accession>
<gene>
    <name evidence="11" type="ORF">VHEMI02631</name>
</gene>
<feature type="region of interest" description="Disordered" evidence="9">
    <location>
        <begin position="62"/>
        <end position="88"/>
    </location>
</feature>
<evidence type="ECO:0000256" key="5">
    <source>
        <dbReference type="ARBA" id="ARBA00022833"/>
    </source>
</evidence>
<keyword evidence="3" id="KW-0677">Repeat</keyword>
<comment type="subcellular location">
    <subcellularLocation>
        <location evidence="1">Nucleus</location>
    </subcellularLocation>
</comment>
<feature type="region of interest" description="Disordered" evidence="9">
    <location>
        <begin position="176"/>
        <end position="344"/>
    </location>
</feature>
<keyword evidence="12" id="KW-1185">Reference proteome</keyword>
<feature type="compositionally biased region" description="Basic and acidic residues" evidence="9">
    <location>
        <begin position="321"/>
        <end position="341"/>
    </location>
</feature>
<evidence type="ECO:0000313" key="12">
    <source>
        <dbReference type="Proteomes" id="UP000039046"/>
    </source>
</evidence>
<evidence type="ECO:0000256" key="2">
    <source>
        <dbReference type="ARBA" id="ARBA00022723"/>
    </source>
</evidence>
<reference evidence="11 12" key="1">
    <citation type="journal article" date="2015" name="Genome Announc.">
        <title>Draft Genome Sequence and Gene Annotation of the Entomopathogenic Fungus Verticillium hemipterigenum.</title>
        <authorList>
            <person name="Horn F."/>
            <person name="Habel A."/>
            <person name="Scharf D.H."/>
            <person name="Dworschak J."/>
            <person name="Brakhage A.A."/>
            <person name="Guthke R."/>
            <person name="Hertweck C."/>
            <person name="Linde J."/>
        </authorList>
    </citation>
    <scope>NUCLEOTIDE SEQUENCE [LARGE SCALE GENOMIC DNA]</scope>
</reference>
<dbReference type="PROSITE" id="PS51804">
    <property type="entry name" value="ZF_C2HC_LYAR"/>
    <property type="match status" value="2"/>
</dbReference>
<dbReference type="GO" id="GO:0003677">
    <property type="term" value="F:DNA binding"/>
    <property type="evidence" value="ECO:0007669"/>
    <property type="project" value="InterPro"/>
</dbReference>
<dbReference type="GO" id="GO:0008270">
    <property type="term" value="F:zinc ion binding"/>
    <property type="evidence" value="ECO:0007669"/>
    <property type="project" value="UniProtKB-KW"/>
</dbReference>
<organism evidence="11 12">
    <name type="scientific">[Torrubiella] hemipterigena</name>
    <dbReference type="NCBI Taxonomy" id="1531966"/>
    <lineage>
        <taxon>Eukaryota</taxon>
        <taxon>Fungi</taxon>
        <taxon>Dikarya</taxon>
        <taxon>Ascomycota</taxon>
        <taxon>Pezizomycotina</taxon>
        <taxon>Sordariomycetes</taxon>
        <taxon>Hypocreomycetidae</taxon>
        <taxon>Hypocreales</taxon>
        <taxon>Clavicipitaceae</taxon>
        <taxon>Clavicipitaceae incertae sedis</taxon>
        <taxon>'Torrubiella' clade</taxon>
    </lineage>
</organism>
<feature type="compositionally biased region" description="Basic and acidic residues" evidence="9">
    <location>
        <begin position="176"/>
        <end position="185"/>
    </location>
</feature>
<keyword evidence="5" id="KW-0862">Zinc</keyword>
<feature type="region of interest" description="Disordered" evidence="9">
    <location>
        <begin position="101"/>
        <end position="129"/>
    </location>
</feature>
<feature type="compositionally biased region" description="Basic residues" evidence="9">
    <location>
        <begin position="301"/>
        <end position="320"/>
    </location>
</feature>
<evidence type="ECO:0000256" key="7">
    <source>
        <dbReference type="ARBA" id="ARBA00061084"/>
    </source>
</evidence>
<feature type="compositionally biased region" description="Pro residues" evidence="9">
    <location>
        <begin position="117"/>
        <end position="128"/>
    </location>
</feature>
<dbReference type="Gene3D" id="3.30.1490.490">
    <property type="match status" value="1"/>
</dbReference>
<dbReference type="PANTHER" id="PTHR13100">
    <property type="entry name" value="CELL GROWTH-REGULATING NUCLEOLAR PROTEIN LYAR"/>
    <property type="match status" value="1"/>
</dbReference>